<evidence type="ECO:0000313" key="2">
    <source>
        <dbReference type="Proteomes" id="UP001062223"/>
    </source>
</evidence>
<organism evidence="1 2">
    <name type="scientific">Curtobacterium poinsettiae</name>
    <dbReference type="NCBI Taxonomy" id="159612"/>
    <lineage>
        <taxon>Bacteria</taxon>
        <taxon>Bacillati</taxon>
        <taxon>Actinomycetota</taxon>
        <taxon>Actinomycetes</taxon>
        <taxon>Micrococcales</taxon>
        <taxon>Microbacteriaceae</taxon>
        <taxon>Curtobacterium</taxon>
    </lineage>
</organism>
<reference evidence="1" key="1">
    <citation type="submission" date="2022-09" db="EMBL/GenBank/DDBJ databases">
        <title>Taxonomy of Curtobacterium flaccumfaciens.</title>
        <authorList>
            <person name="Osdaghi E."/>
            <person name="Taghavi S.M."/>
            <person name="Hamidizade M."/>
            <person name="Abachi H."/>
            <person name="Fazliarab A."/>
            <person name="Baeyen S."/>
            <person name="Portier P."/>
            <person name="Van Vaerenbergh J."/>
            <person name="Jacques M.-A."/>
        </authorList>
    </citation>
    <scope>NUCLEOTIDE SEQUENCE</scope>
    <source>
        <strain evidence="1">AGQB46</strain>
    </source>
</reference>
<dbReference type="InterPro" id="IPR038461">
    <property type="entry name" value="Schlafen_AlbA_2_dom_sf"/>
</dbReference>
<sequence>MRSVEYSQADAIWLVAGEERAVDWEGYLQLFKDELQTLVASDLRDGLIAEAGTMEPSHARAYVVSVPRGYEEEYGPYEPVHFEWDGVNLTVVMLHTGPSDGIHEDVFVDRIRELLQPFVDYCDGTDLDVEFAYEWAGALDSAVTIRFAVPIADRSVADILSDGMDALRLCHAFSARAITRESVGNLVRGGAAHLLVGQEEGNWFDAKQMLYEDTLTGHISLAQDVARFCNAEDGGLILIGAKTKPIPGGEVVKRIRGVEAPLGIDARYSGILDRYLYPLPAGVRINSVPLPNGKSVVAVDVPPQQETQKPFLVHGAIRADGEVEGAFISIVQRRGEASVPITAPMIHATLAAGRARLRGEDSRSS</sequence>
<dbReference type="RefSeq" id="WP_262139636.1">
    <property type="nucleotide sequence ID" value="NZ_CP106879.1"/>
</dbReference>
<gene>
    <name evidence="1" type="ORF">OE229_02815</name>
</gene>
<evidence type="ECO:0000313" key="1">
    <source>
        <dbReference type="EMBL" id="UYC81412.1"/>
    </source>
</evidence>
<dbReference type="Proteomes" id="UP001062223">
    <property type="component" value="Chromosome"/>
</dbReference>
<dbReference type="KEGG" id="cpoi:OE229_02815"/>
<dbReference type="AlphaFoldDB" id="A0A9Q9T422"/>
<accession>A0A9Q9T422</accession>
<dbReference type="Gene3D" id="3.30.950.30">
    <property type="entry name" value="Schlafen, AAA domain"/>
    <property type="match status" value="1"/>
</dbReference>
<dbReference type="EMBL" id="CP106879">
    <property type="protein sequence ID" value="UYC81412.1"/>
    <property type="molecule type" value="Genomic_DNA"/>
</dbReference>
<protein>
    <submittedName>
        <fullName evidence="1">Uncharacterized protein</fullName>
    </submittedName>
</protein>
<proteinExistence type="predicted"/>
<name>A0A9Q9T422_9MICO</name>